<accession>A0ABQ8HNI6</accession>
<dbReference type="EMBL" id="JAFEMO010000008">
    <property type="protein sequence ID" value="KAH7565915.1"/>
    <property type="molecule type" value="Genomic_DNA"/>
</dbReference>
<evidence type="ECO:0000313" key="10">
    <source>
        <dbReference type="Proteomes" id="UP000827721"/>
    </source>
</evidence>
<dbReference type="InterPro" id="IPR036396">
    <property type="entry name" value="Cyt_P450_sf"/>
</dbReference>
<dbReference type="Proteomes" id="UP000827721">
    <property type="component" value="Unassembled WGS sequence"/>
</dbReference>
<feature type="compositionally biased region" description="Basic residues" evidence="8">
    <location>
        <begin position="230"/>
        <end position="250"/>
    </location>
</feature>
<gene>
    <name evidence="9" type="ORF">JRO89_XS08G0038000</name>
</gene>
<dbReference type="InterPro" id="IPR002401">
    <property type="entry name" value="Cyt_P450_E_grp-I"/>
</dbReference>
<comment type="cofactor">
    <cofactor evidence="1">
        <name>heme</name>
        <dbReference type="ChEBI" id="CHEBI:30413"/>
    </cofactor>
</comment>
<reference evidence="9 10" key="1">
    <citation type="submission" date="2021-02" db="EMBL/GenBank/DDBJ databases">
        <title>Plant Genome Project.</title>
        <authorList>
            <person name="Zhang R.-G."/>
        </authorList>
    </citation>
    <scope>NUCLEOTIDE SEQUENCE [LARGE SCALE GENOMIC DNA]</scope>
    <source>
        <tissue evidence="9">Leaves</tissue>
    </source>
</reference>
<feature type="region of interest" description="Disordered" evidence="8">
    <location>
        <begin position="228"/>
        <end position="261"/>
    </location>
</feature>
<dbReference type="Gene3D" id="1.10.630.10">
    <property type="entry name" value="Cytochrome P450"/>
    <property type="match status" value="3"/>
</dbReference>
<dbReference type="PANTHER" id="PTHR24296">
    <property type="entry name" value="CYTOCHROME P450"/>
    <property type="match status" value="1"/>
</dbReference>
<keyword evidence="7" id="KW-0503">Monooxygenase</keyword>
<comment type="similarity">
    <text evidence="2">Belongs to the cytochrome P450 family.</text>
</comment>
<evidence type="ECO:0000256" key="2">
    <source>
        <dbReference type="ARBA" id="ARBA00010617"/>
    </source>
</evidence>
<evidence type="ECO:0000256" key="3">
    <source>
        <dbReference type="ARBA" id="ARBA00022617"/>
    </source>
</evidence>
<name>A0ABQ8HNI6_9ROSI</name>
<evidence type="ECO:0000256" key="5">
    <source>
        <dbReference type="ARBA" id="ARBA00023002"/>
    </source>
</evidence>
<evidence type="ECO:0000256" key="8">
    <source>
        <dbReference type="SAM" id="MobiDB-lite"/>
    </source>
</evidence>
<evidence type="ECO:0000313" key="9">
    <source>
        <dbReference type="EMBL" id="KAH7565915.1"/>
    </source>
</evidence>
<evidence type="ECO:0000256" key="6">
    <source>
        <dbReference type="ARBA" id="ARBA00023004"/>
    </source>
</evidence>
<keyword evidence="6" id="KW-0408">Iron</keyword>
<comment type="caution">
    <text evidence="9">The sequence shown here is derived from an EMBL/GenBank/DDBJ whole genome shotgun (WGS) entry which is preliminary data.</text>
</comment>
<evidence type="ECO:0008006" key="11">
    <source>
        <dbReference type="Google" id="ProtNLM"/>
    </source>
</evidence>
<evidence type="ECO:0000256" key="4">
    <source>
        <dbReference type="ARBA" id="ARBA00022723"/>
    </source>
</evidence>
<dbReference type="SUPFAM" id="SSF48264">
    <property type="entry name" value="Cytochrome P450"/>
    <property type="match status" value="2"/>
</dbReference>
<keyword evidence="4" id="KW-0479">Metal-binding</keyword>
<proteinExistence type="inferred from homology"/>
<keyword evidence="3" id="KW-0349">Heme</keyword>
<organism evidence="9 10">
    <name type="scientific">Xanthoceras sorbifolium</name>
    <dbReference type="NCBI Taxonomy" id="99658"/>
    <lineage>
        <taxon>Eukaryota</taxon>
        <taxon>Viridiplantae</taxon>
        <taxon>Streptophyta</taxon>
        <taxon>Embryophyta</taxon>
        <taxon>Tracheophyta</taxon>
        <taxon>Spermatophyta</taxon>
        <taxon>Magnoliopsida</taxon>
        <taxon>eudicotyledons</taxon>
        <taxon>Gunneridae</taxon>
        <taxon>Pentapetalae</taxon>
        <taxon>rosids</taxon>
        <taxon>malvids</taxon>
        <taxon>Sapindales</taxon>
        <taxon>Sapindaceae</taxon>
        <taxon>Xanthoceroideae</taxon>
        <taxon>Xanthoceras</taxon>
    </lineage>
</organism>
<keyword evidence="5" id="KW-0560">Oxidoreductase</keyword>
<keyword evidence="10" id="KW-1185">Reference proteome</keyword>
<dbReference type="Pfam" id="PF00067">
    <property type="entry name" value="p450"/>
    <property type="match status" value="2"/>
</dbReference>
<dbReference type="PRINTS" id="PR00463">
    <property type="entry name" value="EP450I"/>
</dbReference>
<evidence type="ECO:0000256" key="1">
    <source>
        <dbReference type="ARBA" id="ARBA00001971"/>
    </source>
</evidence>
<dbReference type="InterPro" id="IPR001128">
    <property type="entry name" value="Cyt_P450"/>
</dbReference>
<sequence length="484" mass="55667">MDILVTTDPPNIHHIMSSNFTNFPKGPEFNQIFDVLGDAISNSDFDSWKNQRKSALALINNQSFHHFLLKTSRDKVENGMIPILEHTMIQVVCLLDSHMFCSPGLWKLQHWLGIGEEKKMKRAKKILDQTIFFWLVSKNPKLETRIREELESIIPEGKSRKWWEFDIQKQHKLAYLHGAICEALRLYPPVSFQHKAPVKPDIIPSGHRVVPSTKILFSLYALEKEERRGERKKREKGKKKKKKKKKRKKKREGEEEGKEEKGIVQVTEVPREIKTKKSRDYRTRVRNHIFPAYILVVLLGCYSLVARPPHPIWPNRPYFAGEQRIRQRSTWSGRGRRSGDRSGCLSRRRIHQQREWCGQRTAEDNVGGDGVVEGGGGGTGTADENVVVEGGRMKSVWGEDCLEFKPERWILKKGGIKRNSSYKFLSFNAGPRTCLRKEVAFTQIKIVAATILHNYNVVQVVEDDTTNGPNVSVILQMKHASFDG</sequence>
<evidence type="ECO:0000256" key="7">
    <source>
        <dbReference type="ARBA" id="ARBA00023033"/>
    </source>
</evidence>
<protein>
    <recommendedName>
        <fullName evidence="11">Cytochrome P450</fullName>
    </recommendedName>
</protein>